<protein>
    <submittedName>
        <fullName evidence="1">Uncharacterized protein</fullName>
    </submittedName>
</protein>
<gene>
    <name evidence="1" type="ORF">GcC1_085025</name>
</gene>
<comment type="caution">
    <text evidence="1">The sequence shown here is derived from an EMBL/GenBank/DDBJ whole genome shotgun (WGS) entry which is preliminary data.</text>
</comment>
<dbReference type="EMBL" id="MCBR01008562">
    <property type="protein sequence ID" value="RKF74289.1"/>
    <property type="molecule type" value="Genomic_DNA"/>
</dbReference>
<dbReference type="Proteomes" id="UP000285405">
    <property type="component" value="Unassembled WGS sequence"/>
</dbReference>
<evidence type="ECO:0000313" key="2">
    <source>
        <dbReference type="Proteomes" id="UP000285405"/>
    </source>
</evidence>
<proteinExistence type="predicted"/>
<dbReference type="AlphaFoldDB" id="A0A420IIB6"/>
<accession>A0A420IIB6</accession>
<name>A0A420IIB6_9PEZI</name>
<reference evidence="1 2" key="1">
    <citation type="journal article" date="2018" name="BMC Genomics">
        <title>Comparative genome analyses reveal sequence features reflecting distinct modes of host-adaptation between dicot and monocot powdery mildew.</title>
        <authorList>
            <person name="Wu Y."/>
            <person name="Ma X."/>
            <person name="Pan Z."/>
            <person name="Kale S.D."/>
            <person name="Song Y."/>
            <person name="King H."/>
            <person name="Zhang Q."/>
            <person name="Presley C."/>
            <person name="Deng X."/>
            <person name="Wei C.I."/>
            <person name="Xiao S."/>
        </authorList>
    </citation>
    <scope>NUCLEOTIDE SEQUENCE [LARGE SCALE GENOMIC DNA]</scope>
    <source>
        <strain evidence="1">UCSC1</strain>
    </source>
</reference>
<organism evidence="1 2">
    <name type="scientific">Golovinomyces cichoracearum</name>
    <dbReference type="NCBI Taxonomy" id="62708"/>
    <lineage>
        <taxon>Eukaryota</taxon>
        <taxon>Fungi</taxon>
        <taxon>Dikarya</taxon>
        <taxon>Ascomycota</taxon>
        <taxon>Pezizomycotina</taxon>
        <taxon>Leotiomycetes</taxon>
        <taxon>Erysiphales</taxon>
        <taxon>Erysiphaceae</taxon>
        <taxon>Golovinomyces</taxon>
    </lineage>
</organism>
<evidence type="ECO:0000313" key="1">
    <source>
        <dbReference type="EMBL" id="RKF74289.1"/>
    </source>
</evidence>
<sequence length="134" mass="15570">MSDKITPEEQKFIQCFQPTLKAPTLDDDYEKSRSVEESFRTLKECTEGQIQAAVVIHQTTLETVQNLILWQQMNNTSFLDESRHDFSLLRHVSSFDKLKVAINGIEFLFAVTVHFYEITCHMDRTLELLEGDLL</sequence>